<sequence length="102" mass="9360">GVLTRVLGDNGAEGTPTGNKLVAEAVAGPTNPPIGAGGDGNGGAATSGASAAGDNGGAAITGPAVIGGGVRNVTAAPIVANYSGDGSWSHALITIPAVTARS</sequence>
<dbReference type="Proteomes" id="UP001153461">
    <property type="component" value="Unassembled WGS sequence"/>
</dbReference>
<feature type="region of interest" description="Disordered" evidence="1">
    <location>
        <begin position="1"/>
        <end position="54"/>
    </location>
</feature>
<feature type="compositionally biased region" description="Gly residues" evidence="1">
    <location>
        <begin position="35"/>
        <end position="45"/>
    </location>
</feature>
<organism evidence="2 3">
    <name type="scientific">Penicillium nalgiovense</name>
    <dbReference type="NCBI Taxonomy" id="60175"/>
    <lineage>
        <taxon>Eukaryota</taxon>
        <taxon>Fungi</taxon>
        <taxon>Dikarya</taxon>
        <taxon>Ascomycota</taxon>
        <taxon>Pezizomycotina</taxon>
        <taxon>Eurotiomycetes</taxon>
        <taxon>Eurotiomycetidae</taxon>
        <taxon>Eurotiales</taxon>
        <taxon>Aspergillaceae</taxon>
        <taxon>Penicillium</taxon>
    </lineage>
</organism>
<accession>A0A9W4MT98</accession>
<evidence type="ECO:0000313" key="2">
    <source>
        <dbReference type="EMBL" id="CAG8134973.1"/>
    </source>
</evidence>
<proteinExistence type="predicted"/>
<evidence type="ECO:0000313" key="3">
    <source>
        <dbReference type="Proteomes" id="UP001153461"/>
    </source>
</evidence>
<comment type="caution">
    <text evidence="2">The sequence shown here is derived from an EMBL/GenBank/DDBJ whole genome shotgun (WGS) entry which is preliminary data.</text>
</comment>
<evidence type="ECO:0000256" key="1">
    <source>
        <dbReference type="SAM" id="MobiDB-lite"/>
    </source>
</evidence>
<name>A0A9W4MT98_PENNA</name>
<reference evidence="2" key="1">
    <citation type="submission" date="2021-07" db="EMBL/GenBank/DDBJ databases">
        <authorList>
            <person name="Branca A.L. A."/>
        </authorList>
    </citation>
    <scope>NUCLEOTIDE SEQUENCE</scope>
</reference>
<feature type="non-terminal residue" evidence="2">
    <location>
        <position position="1"/>
    </location>
</feature>
<gene>
    <name evidence="2" type="ORF">PNAL_LOCUS5649</name>
</gene>
<dbReference type="OrthoDB" id="10606691at2759"/>
<dbReference type="AlphaFoldDB" id="A0A9W4MT98"/>
<protein>
    <submittedName>
        <fullName evidence="2">Uncharacterized protein</fullName>
    </submittedName>
</protein>
<dbReference type="EMBL" id="CAJVNV010000260">
    <property type="protein sequence ID" value="CAG8134973.1"/>
    <property type="molecule type" value="Genomic_DNA"/>
</dbReference>